<name>A0A8H7Y3T7_PSICU</name>
<reference evidence="1" key="1">
    <citation type="submission" date="2021-02" db="EMBL/GenBank/DDBJ databases">
        <title>Psilocybe cubensis genome.</title>
        <authorList>
            <person name="Mckernan K.J."/>
            <person name="Crawford S."/>
            <person name="Trippe A."/>
            <person name="Kane L.T."/>
            <person name="Mclaughlin S."/>
        </authorList>
    </citation>
    <scope>NUCLEOTIDE SEQUENCE [LARGE SCALE GENOMIC DNA]</scope>
    <source>
        <strain evidence="1">MGC-MH-2018</strain>
    </source>
</reference>
<sequence>MEEYSIGVAKKVGTRLVAPFREAATAFSRVAMPVPESVRFPYTALLKVAKQVVEGRAPDAL</sequence>
<dbReference type="EMBL" id="JAFIQS010000002">
    <property type="protein sequence ID" value="KAG5172088.1"/>
    <property type="molecule type" value="Genomic_DNA"/>
</dbReference>
<proteinExistence type="predicted"/>
<accession>A0A8H7Y3T7</accession>
<organism evidence="1">
    <name type="scientific">Psilocybe cubensis</name>
    <name type="common">Psychedelic mushroom</name>
    <name type="synonym">Stropharia cubensis</name>
    <dbReference type="NCBI Taxonomy" id="181762"/>
    <lineage>
        <taxon>Eukaryota</taxon>
        <taxon>Fungi</taxon>
        <taxon>Dikarya</taxon>
        <taxon>Basidiomycota</taxon>
        <taxon>Agaricomycotina</taxon>
        <taxon>Agaricomycetes</taxon>
        <taxon>Agaricomycetidae</taxon>
        <taxon>Agaricales</taxon>
        <taxon>Agaricineae</taxon>
        <taxon>Strophariaceae</taxon>
        <taxon>Psilocybe</taxon>
    </lineage>
</organism>
<evidence type="ECO:0000313" key="1">
    <source>
        <dbReference type="EMBL" id="KAG5172088.1"/>
    </source>
</evidence>
<comment type="caution">
    <text evidence="1">The sequence shown here is derived from an EMBL/GenBank/DDBJ whole genome shotgun (WGS) entry which is preliminary data.</text>
</comment>
<protein>
    <submittedName>
        <fullName evidence="1">Uncharacterized protein</fullName>
    </submittedName>
</protein>
<dbReference type="AlphaFoldDB" id="A0A8H7Y3T7"/>
<gene>
    <name evidence="1" type="ORF">JR316_001582</name>
</gene>